<proteinExistence type="inferred from homology"/>
<keyword evidence="13" id="KW-1185">Reference proteome</keyword>
<gene>
    <name evidence="12" type="ORF">SODALDRAFT_280284</name>
</gene>
<evidence type="ECO:0000256" key="9">
    <source>
        <dbReference type="ARBA" id="ARBA00023242"/>
    </source>
</evidence>
<organism evidence="12 13">
    <name type="scientific">Sodiomyces alkalinus (strain CBS 110278 / VKM F-3762 / F11)</name>
    <name type="common">Alkaliphilic filamentous fungus</name>
    <dbReference type="NCBI Taxonomy" id="1314773"/>
    <lineage>
        <taxon>Eukaryota</taxon>
        <taxon>Fungi</taxon>
        <taxon>Dikarya</taxon>
        <taxon>Ascomycota</taxon>
        <taxon>Pezizomycotina</taxon>
        <taxon>Sordariomycetes</taxon>
        <taxon>Hypocreomycetidae</taxon>
        <taxon>Glomerellales</taxon>
        <taxon>Plectosphaerellaceae</taxon>
        <taxon>Sodiomyces</taxon>
    </lineage>
</organism>
<evidence type="ECO:0000313" key="13">
    <source>
        <dbReference type="Proteomes" id="UP000272025"/>
    </source>
</evidence>
<sequence length="286" mass="30664">MAIPPDQVDLGHILGPDGAGDTFDDIWGSEPSSPTALERGHDHDHDHDATTTSDVPRPRETAHHVSDIPRLQAEHTTAGYREGVTAGKAESLQAGFDEGFSLGAAIGSKAGQLLGLLEGIAQALAGHADTTTAVAREEATKAVQDARADLSKERLFTADLFNSDGTWKYPVAGGAAAFSAGEEGDGATVAEEGDVVFASVADAHPLIARWTAVVDAAMERWGIDPAIFDEARPHDDGDDHHDHHHHHHHHHHHPHQREGDRRQAPLEEERTSTSVAPPQSKKPLDW</sequence>
<dbReference type="GO" id="GO:0005634">
    <property type="term" value="C:nucleus"/>
    <property type="evidence" value="ECO:0007669"/>
    <property type="project" value="UniProtKB-SubCell"/>
</dbReference>
<comment type="function">
    <text evidence="1">The complex LTO1:YAE1 may function as a target specific adapter that probably recruits apo-RPLI1 to the cytosolic iron-sulfur protein assembly (CIA) complex machinery. May be required for biogenesis of the large ribosomal subunit and initiation of translation.</text>
</comment>
<comment type="subcellular location">
    <subcellularLocation>
        <location evidence="3">Cytoplasm</location>
    </subcellularLocation>
    <subcellularLocation>
        <location evidence="2">Nucleus</location>
    </subcellularLocation>
</comment>
<evidence type="ECO:0000256" key="3">
    <source>
        <dbReference type="ARBA" id="ARBA00004496"/>
    </source>
</evidence>
<reference evidence="12 13" key="1">
    <citation type="journal article" date="2018" name="Mol. Ecol.">
        <title>The obligate alkalophilic soda-lake fungus Sodiomyces alkalinus has shifted to a protein diet.</title>
        <authorList>
            <person name="Grum-Grzhimaylo A.A."/>
            <person name="Falkoski D.L."/>
            <person name="van den Heuvel J."/>
            <person name="Valero-Jimenez C.A."/>
            <person name="Min B."/>
            <person name="Choi I.G."/>
            <person name="Lipzen A."/>
            <person name="Daum C.G."/>
            <person name="Aanen D.K."/>
            <person name="Tsang A."/>
            <person name="Henrissat B."/>
            <person name="Bilanenko E.N."/>
            <person name="de Vries R.P."/>
            <person name="van Kan J.A.L."/>
            <person name="Grigoriev I.V."/>
            <person name="Debets A.J.M."/>
        </authorList>
    </citation>
    <scope>NUCLEOTIDE SEQUENCE [LARGE SCALE GENOMIC DNA]</scope>
    <source>
        <strain evidence="12 13">F11</strain>
    </source>
</reference>
<evidence type="ECO:0000256" key="10">
    <source>
        <dbReference type="SAM" id="MobiDB-lite"/>
    </source>
</evidence>
<name>A0A3N2PSS8_SODAK</name>
<evidence type="ECO:0000256" key="5">
    <source>
        <dbReference type="ARBA" id="ARBA00011427"/>
    </source>
</evidence>
<comment type="similarity">
    <text evidence="4">Belongs to the YAE1 family.</text>
</comment>
<dbReference type="EMBL" id="ML119057">
    <property type="protein sequence ID" value="ROT37573.1"/>
    <property type="molecule type" value="Genomic_DNA"/>
</dbReference>
<evidence type="ECO:0000256" key="6">
    <source>
        <dbReference type="ARBA" id="ARBA00017286"/>
    </source>
</evidence>
<feature type="region of interest" description="Disordered" evidence="10">
    <location>
        <begin position="232"/>
        <end position="286"/>
    </location>
</feature>
<feature type="region of interest" description="Disordered" evidence="10">
    <location>
        <begin position="1"/>
        <end position="74"/>
    </location>
</feature>
<feature type="compositionally biased region" description="Basic and acidic residues" evidence="10">
    <location>
        <begin position="232"/>
        <end position="241"/>
    </location>
</feature>
<evidence type="ECO:0000259" key="11">
    <source>
        <dbReference type="Pfam" id="PF09811"/>
    </source>
</evidence>
<dbReference type="STRING" id="1314773.A0A3N2PSS8"/>
<dbReference type="GeneID" id="39576704"/>
<feature type="compositionally biased region" description="Basic and acidic residues" evidence="10">
    <location>
        <begin position="38"/>
        <end position="49"/>
    </location>
</feature>
<dbReference type="OrthoDB" id="20086at2759"/>
<feature type="compositionally biased region" description="Basic and acidic residues" evidence="10">
    <location>
        <begin position="56"/>
        <end position="67"/>
    </location>
</feature>
<dbReference type="RefSeq" id="XP_028465379.1">
    <property type="nucleotide sequence ID" value="XM_028608226.1"/>
</dbReference>
<keyword evidence="9" id="KW-0539">Nucleus</keyword>
<accession>A0A3N2PSS8</accession>
<dbReference type="Proteomes" id="UP000272025">
    <property type="component" value="Unassembled WGS sequence"/>
</dbReference>
<feature type="compositionally biased region" description="Basic and acidic residues" evidence="10">
    <location>
        <begin position="256"/>
        <end position="271"/>
    </location>
</feature>
<dbReference type="AlphaFoldDB" id="A0A3N2PSS8"/>
<feature type="domain" description="Essential protein Yae1 N-terminal" evidence="11">
    <location>
        <begin position="79"/>
        <end position="117"/>
    </location>
</feature>
<evidence type="ECO:0000256" key="7">
    <source>
        <dbReference type="ARBA" id="ARBA00018400"/>
    </source>
</evidence>
<evidence type="ECO:0000256" key="2">
    <source>
        <dbReference type="ARBA" id="ARBA00004123"/>
    </source>
</evidence>
<dbReference type="InterPro" id="IPR019191">
    <property type="entry name" value="Essential_protein_Yae1_N"/>
</dbReference>
<evidence type="ECO:0000256" key="1">
    <source>
        <dbReference type="ARBA" id="ARBA00003836"/>
    </source>
</evidence>
<dbReference type="Pfam" id="PF09811">
    <property type="entry name" value="Yae1_N"/>
    <property type="match status" value="1"/>
</dbReference>
<evidence type="ECO:0000256" key="4">
    <source>
        <dbReference type="ARBA" id="ARBA00007096"/>
    </source>
</evidence>
<protein>
    <recommendedName>
        <fullName evidence="7">Protein YAE1</fullName>
    </recommendedName>
    <alternativeName>
        <fullName evidence="6">Protein yae1</fullName>
    </alternativeName>
</protein>
<comment type="subunit">
    <text evidence="5">May form a complex with LTO1.</text>
</comment>
<dbReference type="PANTHER" id="PTHR18829">
    <property type="entry name" value="PROTEIN YAE1 HOMOLOG"/>
    <property type="match status" value="1"/>
</dbReference>
<keyword evidence="8" id="KW-0963">Cytoplasm</keyword>
<feature type="compositionally biased region" description="Basic residues" evidence="10">
    <location>
        <begin position="242"/>
        <end position="255"/>
    </location>
</feature>
<dbReference type="GO" id="GO:0005737">
    <property type="term" value="C:cytoplasm"/>
    <property type="evidence" value="ECO:0007669"/>
    <property type="project" value="UniProtKB-SubCell"/>
</dbReference>
<evidence type="ECO:0000313" key="12">
    <source>
        <dbReference type="EMBL" id="ROT37573.1"/>
    </source>
</evidence>
<dbReference type="InterPro" id="IPR038881">
    <property type="entry name" value="Yae1-like"/>
</dbReference>
<evidence type="ECO:0000256" key="8">
    <source>
        <dbReference type="ARBA" id="ARBA00022490"/>
    </source>
</evidence>
<dbReference type="PANTHER" id="PTHR18829:SF0">
    <property type="entry name" value="PROTEIN YAE1 HOMOLOG"/>
    <property type="match status" value="1"/>
</dbReference>